<dbReference type="AlphaFoldDB" id="A0AA38WUD9"/>
<dbReference type="Gene3D" id="3.30.1370.100">
    <property type="entry name" value="MutL, C-terminal domain, regulatory subdomain"/>
    <property type="match status" value="1"/>
</dbReference>
<dbReference type="PANTHER" id="PTHR10073">
    <property type="entry name" value="DNA MISMATCH REPAIR PROTEIN MLH, PMS, MUTL"/>
    <property type="match status" value="1"/>
</dbReference>
<dbReference type="InterPro" id="IPR036890">
    <property type="entry name" value="HATPase_C_sf"/>
</dbReference>
<dbReference type="GO" id="GO:0032300">
    <property type="term" value="C:mismatch repair complex"/>
    <property type="evidence" value="ECO:0007669"/>
    <property type="project" value="InterPro"/>
</dbReference>
<dbReference type="SMART" id="SM00853">
    <property type="entry name" value="MutL_C"/>
    <property type="match status" value="1"/>
</dbReference>
<protein>
    <submittedName>
        <fullName evidence="4">DNA mismatch repair protein</fullName>
    </submittedName>
</protein>
<dbReference type="Gene3D" id="3.30.1540.20">
    <property type="entry name" value="MutL, C-terminal domain, dimerisation subdomain"/>
    <property type="match status" value="1"/>
</dbReference>
<dbReference type="Pfam" id="PF13589">
    <property type="entry name" value="HATPase_c_3"/>
    <property type="match status" value="1"/>
</dbReference>
<dbReference type="Gene3D" id="3.30.565.10">
    <property type="entry name" value="Histidine kinase-like ATPase, C-terminal domain"/>
    <property type="match status" value="1"/>
</dbReference>
<dbReference type="GO" id="GO:0016887">
    <property type="term" value="F:ATP hydrolysis activity"/>
    <property type="evidence" value="ECO:0007669"/>
    <property type="project" value="InterPro"/>
</dbReference>
<evidence type="ECO:0000313" key="4">
    <source>
        <dbReference type="EMBL" id="KAJ9601870.1"/>
    </source>
</evidence>
<evidence type="ECO:0000313" key="5">
    <source>
        <dbReference type="Proteomes" id="UP001172673"/>
    </source>
</evidence>
<comment type="caution">
    <text evidence="4">The sequence shown here is derived from an EMBL/GenBank/DDBJ whole genome shotgun (WGS) entry which is preliminary data.</text>
</comment>
<dbReference type="SUPFAM" id="SSF55874">
    <property type="entry name" value="ATPase domain of HSP90 chaperone/DNA topoisomerase II/histidine kinase"/>
    <property type="match status" value="1"/>
</dbReference>
<evidence type="ECO:0000256" key="1">
    <source>
        <dbReference type="ARBA" id="ARBA00006082"/>
    </source>
</evidence>
<dbReference type="GO" id="GO:0006298">
    <property type="term" value="P:mismatch repair"/>
    <property type="evidence" value="ECO:0007669"/>
    <property type="project" value="InterPro"/>
</dbReference>
<evidence type="ECO:0000259" key="3">
    <source>
        <dbReference type="SMART" id="SM00853"/>
    </source>
</evidence>
<dbReference type="GO" id="GO:0140664">
    <property type="term" value="F:ATP-dependent DNA damage sensor activity"/>
    <property type="evidence" value="ECO:0007669"/>
    <property type="project" value="InterPro"/>
</dbReference>
<sequence>MAKDAFRISLLPDGIRAKVSSSSEITSPEAVIEGLVRNALDADARSIIIEGDIGKGYITISDDGAGIREIEFSEQGQLAKLHCSSRFNTPYPTYGRYGRFLSSLSHLCLLSIASQHRFDSSASRLVLHRGVVINRQIGICQEEVGLVRHGTRILVHNLFGDIPVRFKQLSTRYASLSETERAFERVKMILVGYLLAYSRPIELRFSFRGAKQQNFRCNVPRLIDAHYSLESITSVLSQAKLLRTQDSNQWRSASVRTTDFSIRAVISMVPSASKTVQFISVGQVPLRRGHRSNPLFDTIDRLFDASNFGSLDDDDISLGKGVRLRESTQEVTGTGRFAKGVDRWPMFYLRIDTKSEQIPWLLEQDESSTDALSVVNHLAKALESLVSHFLSTSGFAHEPKLGNARKVGGRRHRDNGLGDQSHFHLPSPELSRGAIEARFLNHWHRVKSAQPFQENFRYDLGFSPKDKLENVPGILDEESPVTDQLPLEVRFDATEDDSRANASGYEDDVVSVPWTNPRNGQVVHLNPNTGAIMPAPTSQHVLRSEGCCLPSGTQQHAKGIEESRFPPLDRVKHRATAAAIKLGKYVQGLPFPGSETPIACIASGELLSSSERPRATGTEVSGTRASQAVTRSALSTARIIRQVHQKFVLVTVTVPDKCLADNAETTLAVLIDQHAADERIKFERLFRDFCTRASTTLLKPLIFEVDANEAKLFEDFKPYFQLWCLDYNLIEGSQHSGAPCRLGYWTLEVVTLPSLIAERCRAEPKLLIDLIRRELWSSRPRRQLSTKDTLKKEEQAWWSEMAHCPEGMIELLKSRSCRTAIMFNDVLNMEECRELVHKLALCSFPFQCAHGRPTLTVLADLAGVDRIGNTGSIDTRSSNIPLGYGDAWRDWMDVD</sequence>
<name>A0AA38WUD9_9EURO</name>
<dbReference type="Pfam" id="PF08676">
    <property type="entry name" value="MutL_C"/>
    <property type="match status" value="1"/>
</dbReference>
<proteinExistence type="inferred from homology"/>
<organism evidence="4 5">
    <name type="scientific">Cladophialophora chaetospira</name>
    <dbReference type="NCBI Taxonomy" id="386627"/>
    <lineage>
        <taxon>Eukaryota</taxon>
        <taxon>Fungi</taxon>
        <taxon>Dikarya</taxon>
        <taxon>Ascomycota</taxon>
        <taxon>Pezizomycotina</taxon>
        <taxon>Eurotiomycetes</taxon>
        <taxon>Chaetothyriomycetidae</taxon>
        <taxon>Chaetothyriales</taxon>
        <taxon>Herpotrichiellaceae</taxon>
        <taxon>Cladophialophora</taxon>
    </lineage>
</organism>
<reference evidence="4" key="1">
    <citation type="submission" date="2022-10" db="EMBL/GenBank/DDBJ databases">
        <title>Culturing micro-colonial fungi from biological soil crusts in the Mojave desert and describing Neophaeococcomyces mojavensis, and introducing the new genera and species Taxawa tesnikishii.</title>
        <authorList>
            <person name="Kurbessoian T."/>
            <person name="Stajich J.E."/>
        </authorList>
    </citation>
    <scope>NUCLEOTIDE SEQUENCE</scope>
    <source>
        <strain evidence="4">TK_41</strain>
    </source>
</reference>
<dbReference type="EMBL" id="JAPDRK010000033">
    <property type="protein sequence ID" value="KAJ9601870.1"/>
    <property type="molecule type" value="Genomic_DNA"/>
</dbReference>
<feature type="domain" description="MutL C-terminal dimerisation" evidence="3">
    <location>
        <begin position="639"/>
        <end position="827"/>
    </location>
</feature>
<keyword evidence="5" id="KW-1185">Reference proteome</keyword>
<dbReference type="InterPro" id="IPR042120">
    <property type="entry name" value="MutL_C_dimsub"/>
</dbReference>
<dbReference type="InterPro" id="IPR038973">
    <property type="entry name" value="MutL/Mlh/Pms-like"/>
</dbReference>
<dbReference type="SUPFAM" id="SSF118116">
    <property type="entry name" value="DNA mismatch repair protein MutL"/>
    <property type="match status" value="1"/>
</dbReference>
<comment type="similarity">
    <text evidence="1">Belongs to the DNA mismatch repair MutL/HexB family.</text>
</comment>
<dbReference type="InterPro" id="IPR037198">
    <property type="entry name" value="MutL_C_sf"/>
</dbReference>
<gene>
    <name evidence="4" type="primary">MLH3</name>
    <name evidence="4" type="ORF">H2200_013619</name>
</gene>
<dbReference type="InterPro" id="IPR042121">
    <property type="entry name" value="MutL_C_regsub"/>
</dbReference>
<feature type="region of interest" description="Disordered" evidence="2">
    <location>
        <begin position="401"/>
        <end position="426"/>
    </location>
</feature>
<dbReference type="Proteomes" id="UP001172673">
    <property type="component" value="Unassembled WGS sequence"/>
</dbReference>
<accession>A0AA38WUD9</accession>
<dbReference type="InterPro" id="IPR014790">
    <property type="entry name" value="MutL_C"/>
</dbReference>
<dbReference type="GO" id="GO:0005524">
    <property type="term" value="F:ATP binding"/>
    <property type="evidence" value="ECO:0007669"/>
    <property type="project" value="InterPro"/>
</dbReference>
<dbReference type="PANTHER" id="PTHR10073:SF47">
    <property type="entry name" value="DNA MISMATCH REPAIR PROTEIN MLH3"/>
    <property type="match status" value="1"/>
</dbReference>
<evidence type="ECO:0000256" key="2">
    <source>
        <dbReference type="SAM" id="MobiDB-lite"/>
    </source>
</evidence>